<sequence length="32" mass="3799">KDIMNRENVNSTIDIFSQYFAIILNSLIQNQR</sequence>
<dbReference type="EMBL" id="UINC01136226">
    <property type="protein sequence ID" value="SVD20869.1"/>
    <property type="molecule type" value="Genomic_DNA"/>
</dbReference>
<reference evidence="1" key="1">
    <citation type="submission" date="2018-05" db="EMBL/GenBank/DDBJ databases">
        <authorList>
            <person name="Lanie J.A."/>
            <person name="Ng W.-L."/>
            <person name="Kazmierczak K.M."/>
            <person name="Andrzejewski T.M."/>
            <person name="Davidsen T.M."/>
            <person name="Wayne K.J."/>
            <person name="Tettelin H."/>
            <person name="Glass J.I."/>
            <person name="Rusch D."/>
            <person name="Podicherti R."/>
            <person name="Tsui H.-C.T."/>
            <person name="Winkler M.E."/>
        </authorList>
    </citation>
    <scope>NUCLEOTIDE SEQUENCE</scope>
</reference>
<name>A0A382TFG5_9ZZZZ</name>
<accession>A0A382TFG5</accession>
<dbReference type="AlphaFoldDB" id="A0A382TFG5"/>
<proteinExistence type="predicted"/>
<protein>
    <submittedName>
        <fullName evidence="1">Uncharacterized protein</fullName>
    </submittedName>
</protein>
<evidence type="ECO:0000313" key="1">
    <source>
        <dbReference type="EMBL" id="SVD20869.1"/>
    </source>
</evidence>
<organism evidence="1">
    <name type="scientific">marine metagenome</name>
    <dbReference type="NCBI Taxonomy" id="408172"/>
    <lineage>
        <taxon>unclassified sequences</taxon>
        <taxon>metagenomes</taxon>
        <taxon>ecological metagenomes</taxon>
    </lineage>
</organism>
<feature type="non-terminal residue" evidence="1">
    <location>
        <position position="1"/>
    </location>
</feature>
<gene>
    <name evidence="1" type="ORF">METZ01_LOCUS373723</name>
</gene>